<dbReference type="AlphaFoldDB" id="A0A6J1EK10"/>
<reference evidence="3" key="1">
    <citation type="submission" date="2025-08" db="UniProtKB">
        <authorList>
            <consortium name="RefSeq"/>
        </authorList>
    </citation>
    <scope>IDENTIFICATION</scope>
    <source>
        <tissue evidence="3">Young leaves</tissue>
    </source>
</reference>
<accession>A0A6J1EK10</accession>
<dbReference type="RefSeq" id="XP_022926090.1">
    <property type="nucleotide sequence ID" value="XM_023070322.1"/>
</dbReference>
<organism evidence="2 3">
    <name type="scientific">Cucurbita moschata</name>
    <name type="common">Winter crookneck squash</name>
    <name type="synonym">Cucurbita pepo var. moschata</name>
    <dbReference type="NCBI Taxonomy" id="3662"/>
    <lineage>
        <taxon>Eukaryota</taxon>
        <taxon>Viridiplantae</taxon>
        <taxon>Streptophyta</taxon>
        <taxon>Embryophyta</taxon>
        <taxon>Tracheophyta</taxon>
        <taxon>Spermatophyta</taxon>
        <taxon>Magnoliopsida</taxon>
        <taxon>eudicotyledons</taxon>
        <taxon>Gunneridae</taxon>
        <taxon>Pentapetalae</taxon>
        <taxon>rosids</taxon>
        <taxon>fabids</taxon>
        <taxon>Cucurbitales</taxon>
        <taxon>Cucurbitaceae</taxon>
        <taxon>Cucurbiteae</taxon>
        <taxon>Cucurbita</taxon>
    </lineage>
</organism>
<dbReference type="PANTHER" id="PTHR21678:SF0">
    <property type="entry name" value="C3H1-TYPE DOMAIN-CONTAINING PROTEIN"/>
    <property type="match status" value="1"/>
</dbReference>
<dbReference type="PANTHER" id="PTHR21678">
    <property type="entry name" value="GROWTH INHIBITION AND DIFFERENTIATION RELATED PROTEIN 88"/>
    <property type="match status" value="1"/>
</dbReference>
<evidence type="ECO:0000313" key="3">
    <source>
        <dbReference type="RefSeq" id="XP_022926090.1"/>
    </source>
</evidence>
<proteinExistence type="predicted"/>
<name>A0A6J1EK10_CUCMO</name>
<evidence type="ECO:0000256" key="1">
    <source>
        <dbReference type="SAM" id="MobiDB-lite"/>
    </source>
</evidence>
<sequence length="513" mass="56478">MESNEAKEIEEEMKRRIHDWREISDDLVASGDTYAAISLVQSVIRYLHTTDLSDRVLRSAIALSHLSRLYASIRPVFLVDDIAPKASKSQVSSSVGDAKIVEDDRPSPSSDSVDEASVQTGNLDHSRGSAKRAQSYIGSWDDDDEDWETRTDLLPCDFVRRKREQQYLAEGKETKFRTTRQYGRGKFAWTKRESCSDKLSDSSTIINDTNSKDASQVLEAENAPQVLKGEDTSQVLEAENAPQVLEGEDAPQVLHGEDAPQVLQGEDAPQVLQGEDAPQVLKGEHAPQVLKGEHAPQVLQGEDVSQVLQGEDVPQVLQGEDAPQVLQGEDAPQVLQGEDAPQVLQAEDAPQVLQGEDAPQVLQGEDAPQVLQAEDAPQVLKHYSTQHVLVLADLPPTTRTIELERLLGRCMNSGVLLRWVNESVVVVVFQTPSAALEALNRIRSPFTARILDENDTLLSSISPSDLEPAKLRPKTDVRIARRLIAQGLGLRFPDFPTAFAMKGLRKLEEGTTS</sequence>
<gene>
    <name evidence="3" type="primary">LOC111433308</name>
</gene>
<dbReference type="InterPro" id="IPR039884">
    <property type="entry name" value="R3HC1/R3HCL"/>
</dbReference>
<dbReference type="KEGG" id="cmos:111433308"/>
<evidence type="ECO:0000313" key="2">
    <source>
        <dbReference type="Proteomes" id="UP000504609"/>
    </source>
</evidence>
<protein>
    <submittedName>
        <fullName evidence="3">R3H and coiled-coil domain-containing protein 1-like isoform X1</fullName>
    </submittedName>
</protein>
<keyword evidence="2" id="KW-1185">Reference proteome</keyword>
<dbReference type="GeneID" id="111433308"/>
<dbReference type="Proteomes" id="UP000504609">
    <property type="component" value="Unplaced"/>
</dbReference>
<feature type="region of interest" description="Disordered" evidence="1">
    <location>
        <begin position="93"/>
        <end position="130"/>
    </location>
</feature>